<dbReference type="Proteomes" id="UP000183832">
    <property type="component" value="Unassembled WGS sequence"/>
</dbReference>
<sequence>MRMEFLCKNRIEDKSKEAESGQIFCFLTNSLSEARSRVEKEFKRGRVPTQQVNINLFVYIWNCFQLKNHHVHCIVPLRTEIILVGSKKLEGKRQKEEKYFRENQNIYANESVHVDAFYGALVSYSDNTKLSQQLFSYLQLADDLNFINIRK</sequence>
<evidence type="ECO:0000313" key="2">
    <source>
        <dbReference type="Proteomes" id="UP000183832"/>
    </source>
</evidence>
<protein>
    <submittedName>
        <fullName evidence="1">CLUMA_CG006154, isoform A</fullName>
    </submittedName>
</protein>
<proteinExistence type="predicted"/>
<evidence type="ECO:0000313" key="1">
    <source>
        <dbReference type="EMBL" id="CRK92594.1"/>
    </source>
</evidence>
<name>A0A1J1HYG6_9DIPT</name>
<accession>A0A1J1HYG6</accession>
<keyword evidence="2" id="KW-1185">Reference proteome</keyword>
<dbReference type="EMBL" id="CVRI01000032">
    <property type="protein sequence ID" value="CRK92594.1"/>
    <property type="molecule type" value="Genomic_DNA"/>
</dbReference>
<gene>
    <name evidence="1" type="ORF">CLUMA_CG006154</name>
</gene>
<reference evidence="1 2" key="1">
    <citation type="submission" date="2015-04" db="EMBL/GenBank/DDBJ databases">
        <authorList>
            <person name="Syromyatnikov M.Y."/>
            <person name="Popov V.N."/>
        </authorList>
    </citation>
    <scope>NUCLEOTIDE SEQUENCE [LARGE SCALE GENOMIC DNA]</scope>
</reference>
<dbReference type="AlphaFoldDB" id="A0A1J1HYG6"/>
<organism evidence="1 2">
    <name type="scientific">Clunio marinus</name>
    <dbReference type="NCBI Taxonomy" id="568069"/>
    <lineage>
        <taxon>Eukaryota</taxon>
        <taxon>Metazoa</taxon>
        <taxon>Ecdysozoa</taxon>
        <taxon>Arthropoda</taxon>
        <taxon>Hexapoda</taxon>
        <taxon>Insecta</taxon>
        <taxon>Pterygota</taxon>
        <taxon>Neoptera</taxon>
        <taxon>Endopterygota</taxon>
        <taxon>Diptera</taxon>
        <taxon>Nematocera</taxon>
        <taxon>Chironomoidea</taxon>
        <taxon>Chironomidae</taxon>
        <taxon>Clunio</taxon>
    </lineage>
</organism>